<name>A0A7W9Q4P9_9ACTN</name>
<feature type="domain" description="Transglycosylase SLT" evidence="3">
    <location>
        <begin position="184"/>
        <end position="226"/>
    </location>
</feature>
<proteinExistence type="predicted"/>
<evidence type="ECO:0000256" key="1">
    <source>
        <dbReference type="SAM" id="MobiDB-lite"/>
    </source>
</evidence>
<gene>
    <name evidence="4" type="ORF">FHS42_000596</name>
</gene>
<feature type="compositionally biased region" description="Low complexity" evidence="1">
    <location>
        <begin position="51"/>
        <end position="62"/>
    </location>
</feature>
<accession>A0A7W9Q4P9</accession>
<feature type="region of interest" description="Disordered" evidence="1">
    <location>
        <begin position="482"/>
        <end position="501"/>
    </location>
</feature>
<dbReference type="InterPro" id="IPR031304">
    <property type="entry name" value="SLT_2"/>
</dbReference>
<feature type="compositionally biased region" description="Gly residues" evidence="1">
    <location>
        <begin position="276"/>
        <end position="285"/>
    </location>
</feature>
<reference evidence="4 5" key="1">
    <citation type="submission" date="2020-08" db="EMBL/GenBank/DDBJ databases">
        <title>Genomic Encyclopedia of Type Strains, Phase III (KMG-III): the genomes of soil and plant-associated and newly described type strains.</title>
        <authorList>
            <person name="Whitman W."/>
        </authorList>
    </citation>
    <scope>NUCLEOTIDE SEQUENCE [LARGE SCALE GENOMIC DNA]</scope>
    <source>
        <strain evidence="4 5">CECT 8305</strain>
    </source>
</reference>
<dbReference type="InterPro" id="IPR013783">
    <property type="entry name" value="Ig-like_fold"/>
</dbReference>
<dbReference type="Gene3D" id="1.10.530.10">
    <property type="match status" value="1"/>
</dbReference>
<feature type="compositionally biased region" description="Basic and acidic residues" evidence="1">
    <location>
        <begin position="286"/>
        <end position="303"/>
    </location>
</feature>
<feature type="compositionally biased region" description="Low complexity" evidence="1">
    <location>
        <begin position="72"/>
        <end position="89"/>
    </location>
</feature>
<dbReference type="AlphaFoldDB" id="A0A7W9Q4P9"/>
<sequence length="601" mass="62423">MAAHISRRLRQGATTTAVAAVAMAALTASQAPGFAGGHQEKDTDAASETLSPSGGPISGDSSYHTDLPPLKNPAKSANPSAPPGANKPGAMGGDANSGIPATVLDAYQRAESAVEGSTPGCQLPWELLASIGRVESGQARGGAVDREGTTLSPILGPVLNGNGFAKITDTDGGAYDDDVTHDRAVGPMQFIPSTWAIYGQDGNGDGERNPNNIYDAALAAANYLCANDRDLSVKADLDRAILGYNRSQEYLRTVLSWFEFYRNGTHEVPDGTGVLPVGGGSGTGGNRDKSRDNGADAFKEHGKGKPGKTTGGQQQPGGHTQRPAPPNQPQQPKPPHTPDTPGPGTPPPTQVPTHPPTTPPPTTTPPKPTPTPDKRLTHIGARQLTATEGEAFAESPQARVEDTKGKPLSGVRVRFEIHGETEARFYGLTDTVTVFSRQDGTAQAPKLIAGKQAGAFTVRATIVGESKSAIDFTATVKARPVPTPTPDALAPTQTKPLTAKPSASYAEPIVVQATRQGKPAANVKITATMITSAADNATQNDKGPYFKDAKGKPLRLLSDLTTDANGRLTLPKIYTDGNTGTFLLRLTTANGLTSTLTLTVG</sequence>
<feature type="compositionally biased region" description="Low complexity" evidence="1">
    <location>
        <begin position="307"/>
        <end position="322"/>
    </location>
</feature>
<evidence type="ECO:0000313" key="5">
    <source>
        <dbReference type="Proteomes" id="UP000588098"/>
    </source>
</evidence>
<dbReference type="GO" id="GO:0009253">
    <property type="term" value="P:peptidoglycan catabolic process"/>
    <property type="evidence" value="ECO:0007669"/>
    <property type="project" value="TreeGrafter"/>
</dbReference>
<feature type="region of interest" description="Disordered" evidence="1">
    <location>
        <begin position="33"/>
        <end position="97"/>
    </location>
</feature>
<dbReference type="InterPro" id="IPR008964">
    <property type="entry name" value="Invasin/intimin_cell_adhesion"/>
</dbReference>
<dbReference type="InterPro" id="IPR023346">
    <property type="entry name" value="Lysozyme-like_dom_sf"/>
</dbReference>
<dbReference type="PANTHER" id="PTHR30163:SF8">
    <property type="entry name" value="LYTIC MUREIN TRANSGLYCOSYLASE"/>
    <property type="match status" value="1"/>
</dbReference>
<comment type="caution">
    <text evidence="4">The sequence shown here is derived from an EMBL/GenBank/DDBJ whole genome shotgun (WGS) entry which is preliminary data.</text>
</comment>
<feature type="chain" id="PRO_5038756700" evidence="2">
    <location>
        <begin position="25"/>
        <end position="601"/>
    </location>
</feature>
<dbReference type="RefSeq" id="WP_184568856.1">
    <property type="nucleotide sequence ID" value="NZ_JACHJL010000001.1"/>
</dbReference>
<dbReference type="GO" id="GO:0005975">
    <property type="term" value="P:carbohydrate metabolic process"/>
    <property type="evidence" value="ECO:0007669"/>
    <property type="project" value="UniProtKB-ARBA"/>
</dbReference>
<dbReference type="SUPFAM" id="SSF53955">
    <property type="entry name" value="Lysozyme-like"/>
    <property type="match status" value="1"/>
</dbReference>
<keyword evidence="5" id="KW-1185">Reference proteome</keyword>
<dbReference type="CDD" id="cd13399">
    <property type="entry name" value="Slt35-like"/>
    <property type="match status" value="1"/>
</dbReference>
<keyword evidence="2" id="KW-0732">Signal</keyword>
<dbReference type="Gene3D" id="2.60.40.10">
    <property type="entry name" value="Immunoglobulins"/>
    <property type="match status" value="1"/>
</dbReference>
<feature type="compositionally biased region" description="Pro residues" evidence="1">
    <location>
        <begin position="323"/>
        <end position="371"/>
    </location>
</feature>
<dbReference type="Proteomes" id="UP000588098">
    <property type="component" value="Unassembled WGS sequence"/>
</dbReference>
<feature type="region of interest" description="Disordered" evidence="1">
    <location>
        <begin position="266"/>
        <end position="375"/>
    </location>
</feature>
<evidence type="ECO:0000313" key="4">
    <source>
        <dbReference type="EMBL" id="MBB5933578.1"/>
    </source>
</evidence>
<dbReference type="PANTHER" id="PTHR30163">
    <property type="entry name" value="MEMBRANE-BOUND LYTIC MUREIN TRANSGLYCOSYLASE B"/>
    <property type="match status" value="1"/>
</dbReference>
<dbReference type="InterPro" id="IPR043426">
    <property type="entry name" value="MltB-like"/>
</dbReference>
<evidence type="ECO:0000256" key="2">
    <source>
        <dbReference type="SAM" id="SignalP"/>
    </source>
</evidence>
<dbReference type="SUPFAM" id="SSF49373">
    <property type="entry name" value="Invasin/intimin cell-adhesion fragments"/>
    <property type="match status" value="1"/>
</dbReference>
<dbReference type="Pfam" id="PF13406">
    <property type="entry name" value="SLT_2"/>
    <property type="match status" value="1"/>
</dbReference>
<dbReference type="EMBL" id="JACHJL010000001">
    <property type="protein sequence ID" value="MBB5933578.1"/>
    <property type="molecule type" value="Genomic_DNA"/>
</dbReference>
<protein>
    <submittedName>
        <fullName evidence="4">Membrane-bound lytic murein transglycosylase B</fullName>
    </submittedName>
</protein>
<evidence type="ECO:0000259" key="3">
    <source>
        <dbReference type="Pfam" id="PF13406"/>
    </source>
</evidence>
<organism evidence="4 5">
    <name type="scientific">Streptomyces zagrosensis</name>
    <dbReference type="NCBI Taxonomy" id="1042984"/>
    <lineage>
        <taxon>Bacteria</taxon>
        <taxon>Bacillati</taxon>
        <taxon>Actinomycetota</taxon>
        <taxon>Actinomycetes</taxon>
        <taxon>Kitasatosporales</taxon>
        <taxon>Streptomycetaceae</taxon>
        <taxon>Streptomyces</taxon>
    </lineage>
</organism>
<dbReference type="GO" id="GO:0008933">
    <property type="term" value="F:peptidoglycan lytic transglycosylase activity"/>
    <property type="evidence" value="ECO:0007669"/>
    <property type="project" value="TreeGrafter"/>
</dbReference>
<feature type="signal peptide" evidence="2">
    <location>
        <begin position="1"/>
        <end position="24"/>
    </location>
</feature>